<keyword evidence="4" id="KW-0808">Transferase</keyword>
<dbReference type="GO" id="GO:0000428">
    <property type="term" value="C:DNA-directed RNA polymerase complex"/>
    <property type="evidence" value="ECO:0007669"/>
    <property type="project" value="UniProtKB-KW"/>
</dbReference>
<dbReference type="EC" id="2.7.7.6" evidence="2"/>
<organism evidence="10">
    <name type="scientific">Nephromyces sp. ex Molgula occidentalis</name>
    <dbReference type="NCBI Taxonomy" id="2544991"/>
    <lineage>
        <taxon>Eukaryota</taxon>
        <taxon>Sar</taxon>
        <taxon>Alveolata</taxon>
        <taxon>Apicomplexa</taxon>
        <taxon>Aconoidasida</taxon>
        <taxon>Nephromycida</taxon>
        <taxon>Nephromyces</taxon>
    </lineage>
</organism>
<keyword evidence="5" id="KW-0548">Nucleotidyltransferase</keyword>
<dbReference type="SUPFAM" id="SSF64484">
    <property type="entry name" value="beta and beta-prime subunits of DNA dependent RNA-polymerase"/>
    <property type="match status" value="1"/>
</dbReference>
<evidence type="ECO:0000256" key="5">
    <source>
        <dbReference type="ARBA" id="ARBA00022695"/>
    </source>
</evidence>
<evidence type="ECO:0000259" key="9">
    <source>
        <dbReference type="Pfam" id="PF04998"/>
    </source>
</evidence>
<evidence type="ECO:0000256" key="3">
    <source>
        <dbReference type="ARBA" id="ARBA00022478"/>
    </source>
</evidence>
<dbReference type="GO" id="GO:0006351">
    <property type="term" value="P:DNA-templated transcription"/>
    <property type="evidence" value="ECO:0007669"/>
    <property type="project" value="InterPro"/>
</dbReference>
<evidence type="ECO:0000256" key="2">
    <source>
        <dbReference type="ARBA" id="ARBA00012418"/>
    </source>
</evidence>
<evidence type="ECO:0000256" key="6">
    <source>
        <dbReference type="ARBA" id="ARBA00022723"/>
    </source>
</evidence>
<comment type="catalytic activity">
    <reaction evidence="8">
        <text>RNA(n) + a ribonucleoside 5'-triphosphate = RNA(n+1) + diphosphate</text>
        <dbReference type="Rhea" id="RHEA:21248"/>
        <dbReference type="Rhea" id="RHEA-COMP:14527"/>
        <dbReference type="Rhea" id="RHEA-COMP:17342"/>
        <dbReference type="ChEBI" id="CHEBI:33019"/>
        <dbReference type="ChEBI" id="CHEBI:61557"/>
        <dbReference type="ChEBI" id="CHEBI:140395"/>
        <dbReference type="EC" id="2.7.7.6"/>
    </reaction>
</comment>
<evidence type="ECO:0000256" key="7">
    <source>
        <dbReference type="ARBA" id="ARBA00023163"/>
    </source>
</evidence>
<evidence type="ECO:0000256" key="1">
    <source>
        <dbReference type="ARBA" id="ARBA00004026"/>
    </source>
</evidence>
<dbReference type="Pfam" id="PF04998">
    <property type="entry name" value="RNA_pol_Rpb1_5"/>
    <property type="match status" value="1"/>
</dbReference>
<protein>
    <recommendedName>
        <fullName evidence="2">DNA-directed RNA polymerase</fullName>
        <ecNumber evidence="2">2.7.7.6</ecNumber>
    </recommendedName>
</protein>
<dbReference type="InterPro" id="IPR045867">
    <property type="entry name" value="DNA-dir_RpoC_beta_prime"/>
</dbReference>
<name>A0A5C1H8A2_9APIC</name>
<evidence type="ECO:0000256" key="4">
    <source>
        <dbReference type="ARBA" id="ARBA00022679"/>
    </source>
</evidence>
<keyword evidence="3 10" id="KW-0240">DNA-directed RNA polymerase</keyword>
<dbReference type="GO" id="GO:0003899">
    <property type="term" value="F:DNA-directed RNA polymerase activity"/>
    <property type="evidence" value="ECO:0007669"/>
    <property type="project" value="UniProtKB-EC"/>
</dbReference>
<accession>A0A5C1H8A2</accession>
<keyword evidence="7" id="KW-0804">Transcription</keyword>
<dbReference type="InterPro" id="IPR038120">
    <property type="entry name" value="Rpb1_funnel_sf"/>
</dbReference>
<proteinExistence type="predicted"/>
<dbReference type="EMBL" id="MK573209">
    <property type="protein sequence ID" value="QEM01845.1"/>
    <property type="molecule type" value="Genomic_DNA"/>
</dbReference>
<dbReference type="PANTHER" id="PTHR19376">
    <property type="entry name" value="DNA-DIRECTED RNA POLYMERASE"/>
    <property type="match status" value="1"/>
</dbReference>
<evidence type="ECO:0000313" key="10">
    <source>
        <dbReference type="EMBL" id="QEM01845.1"/>
    </source>
</evidence>
<keyword evidence="6" id="KW-0479">Metal-binding</keyword>
<dbReference type="GO" id="GO:0046872">
    <property type="term" value="F:metal ion binding"/>
    <property type="evidence" value="ECO:0007669"/>
    <property type="project" value="UniProtKB-KW"/>
</dbReference>
<sequence>MNFKFQYLTNNQDQFLLEKSIINSFSYKTSSQFLQELMFLGFEYSLNYSFSLNLENFKSYFYLAPLLRKNNNLKFMYLWNYSSNIVKIFNINKKNKQSFNKFFEFINTYKTLNPISNSLHFMVTTKAKANWDQLLQLIGFRGYLSNINGYLYEIPIMQNFNKGLNLYEYFISCYGTRKGVIDTAIKTADSGYITRRLIETGRNIIIKEYNWGTKNYISYDKILDNKGNIIFNEPYLKGKYLIKGIDKKKNIIYNIKQQSYVNKSLFPKINSLKLNLSGVSTCISGRNVCNYCFGNNNKINNLGESVGILAGQTIGEPGTQLTLRTFHTGGVFTNLDNKIKFNKNNTFKKFNSKLSLNMKLLSFKKLFKTNNIKYKNNFSKELIYFNDKGIIKHFYKYKEYSNFYNIKKLIKLKFKYLNYNIINIYNTNELYSLYFLDKFNTLLQKNYILPQKLLFKDSYQIINNNLIVLLTKNKINQWILKTLNTDIIFFNYLKTLYLNFNSKIICNFNNIYLNTLQIKEGFVLKFSNIFYILNHKIFKLNFKLKTYDYNIYNISNKYKTKFNISLLNNI</sequence>
<evidence type="ECO:0000256" key="8">
    <source>
        <dbReference type="ARBA" id="ARBA00048552"/>
    </source>
</evidence>
<gene>
    <name evidence="10" type="primary">rpoC2A</name>
</gene>
<comment type="function">
    <text evidence="1">DNA-dependent RNA polymerase catalyzes the transcription of DNA into RNA using the four ribonucleoside triphosphates as substrates.</text>
</comment>
<feature type="domain" description="RNA polymerase Rpb1" evidence="9">
    <location>
        <begin position="163"/>
        <end position="489"/>
    </location>
</feature>
<dbReference type="Gene3D" id="1.10.132.30">
    <property type="match status" value="1"/>
</dbReference>
<dbReference type="GO" id="GO:0003677">
    <property type="term" value="F:DNA binding"/>
    <property type="evidence" value="ECO:0007669"/>
    <property type="project" value="InterPro"/>
</dbReference>
<reference evidence="10" key="1">
    <citation type="journal article" date="2019" name="Genome Biol. Evol.">
        <title>Nephromyces represents a diverse and novel lineage of the Apicomplexa that has retained apicoplasts.</title>
        <authorList>
            <person name="Munoz-Gomez S.A."/>
            <person name="Durnin K."/>
            <person name="Eme L."/>
            <person name="Paight C."/>
            <person name="Lane C.E."/>
            <person name="Saffo M.B."/>
            <person name="Slamovits C.H."/>
        </authorList>
    </citation>
    <scope>NUCLEOTIDE SEQUENCE</scope>
    <source>
        <strain evidence="10">688</strain>
    </source>
</reference>
<dbReference type="InterPro" id="IPR007081">
    <property type="entry name" value="RNA_pol_Rpb1_5"/>
</dbReference>
<dbReference type="AlphaFoldDB" id="A0A5C1H8A2"/>
<dbReference type="PANTHER" id="PTHR19376:SF54">
    <property type="entry name" value="DNA-DIRECTED RNA POLYMERASE SUBUNIT BETA"/>
    <property type="match status" value="1"/>
</dbReference>